<accession>A0A430FIP1</accession>
<gene>
    <name evidence="1" type="ORF">D2E23_0405</name>
</gene>
<reference evidence="1 2" key="1">
    <citation type="submission" date="2018-09" db="EMBL/GenBank/DDBJ databases">
        <title>Characterization of the phylogenetic diversity of five novel species belonging to the genus Bifidobacterium.</title>
        <authorList>
            <person name="Lugli G.A."/>
            <person name="Duranti S."/>
            <person name="Milani C."/>
        </authorList>
    </citation>
    <scope>NUCLEOTIDE SEQUENCE [LARGE SCALE GENOMIC DNA]</scope>
    <source>
        <strain evidence="1 2">2028B</strain>
    </source>
</reference>
<comment type="caution">
    <text evidence="1">The sequence shown here is derived from an EMBL/GenBank/DDBJ whole genome shotgun (WGS) entry which is preliminary data.</text>
</comment>
<protein>
    <submittedName>
        <fullName evidence="1">Uncharacterized protein</fullName>
    </submittedName>
</protein>
<name>A0A430FIP1_9BIFI</name>
<keyword evidence="2" id="KW-1185">Reference proteome</keyword>
<evidence type="ECO:0000313" key="2">
    <source>
        <dbReference type="Proteomes" id="UP000288607"/>
    </source>
</evidence>
<dbReference type="Proteomes" id="UP000288607">
    <property type="component" value="Unassembled WGS sequence"/>
</dbReference>
<organism evidence="1 2">
    <name type="scientific">Bifidobacterium callimiconis</name>
    <dbReference type="NCBI Taxonomy" id="2306973"/>
    <lineage>
        <taxon>Bacteria</taxon>
        <taxon>Bacillati</taxon>
        <taxon>Actinomycetota</taxon>
        <taxon>Actinomycetes</taxon>
        <taxon>Bifidobacteriales</taxon>
        <taxon>Bifidobacteriaceae</taxon>
        <taxon>Bifidobacterium</taxon>
    </lineage>
</organism>
<sequence>MWMTQPDDYDHRPESTSLFEWPLSADAERMSAGELLDTLFDPIRRLNREPAWPVTILPPRFGDVIVDRQRRTISALCMWKRKPERAKED</sequence>
<proteinExistence type="predicted"/>
<evidence type="ECO:0000313" key="1">
    <source>
        <dbReference type="EMBL" id="RSX52677.1"/>
    </source>
</evidence>
<dbReference type="EMBL" id="QXGJ01000001">
    <property type="protein sequence ID" value="RSX52677.1"/>
    <property type="molecule type" value="Genomic_DNA"/>
</dbReference>
<dbReference type="AlphaFoldDB" id="A0A430FIP1"/>